<dbReference type="RefSeq" id="WP_062286054.1">
    <property type="nucleotide sequence ID" value="NZ_LTBC01000023.1"/>
</dbReference>
<accession>A0A151ASP5</accession>
<proteinExistence type="predicted"/>
<dbReference type="GO" id="GO:0050661">
    <property type="term" value="F:NADP binding"/>
    <property type="evidence" value="ECO:0007669"/>
    <property type="project" value="InterPro"/>
</dbReference>
<evidence type="ECO:0000313" key="4">
    <source>
        <dbReference type="Proteomes" id="UP000075670"/>
    </source>
</evidence>
<dbReference type="Gene3D" id="3.40.50.720">
    <property type="entry name" value="NAD(P)-binding Rossmann-like Domain"/>
    <property type="match status" value="1"/>
</dbReference>
<evidence type="ECO:0000259" key="1">
    <source>
        <dbReference type="Pfam" id="PF03446"/>
    </source>
</evidence>
<dbReference type="InterPro" id="IPR036291">
    <property type="entry name" value="NAD(P)-bd_dom_sf"/>
</dbReference>
<dbReference type="Pfam" id="PF09130">
    <property type="entry name" value="DUF1932"/>
    <property type="match status" value="1"/>
</dbReference>
<dbReference type="Proteomes" id="UP000075670">
    <property type="component" value="Unassembled WGS sequence"/>
</dbReference>
<dbReference type="EMBL" id="LTBC01000023">
    <property type="protein sequence ID" value="KYH30678.1"/>
    <property type="molecule type" value="Genomic_DNA"/>
</dbReference>
<dbReference type="InterPro" id="IPR006115">
    <property type="entry name" value="6PGDH_NADP-bd"/>
</dbReference>
<dbReference type="Gene3D" id="1.10.1040.10">
    <property type="entry name" value="N-(1-d-carboxylethyl)-l-norvaline Dehydrogenase, domain 2"/>
    <property type="match status" value="1"/>
</dbReference>
<dbReference type="InterPro" id="IPR008927">
    <property type="entry name" value="6-PGluconate_DH-like_C_sf"/>
</dbReference>
<evidence type="ECO:0000259" key="2">
    <source>
        <dbReference type="Pfam" id="PF09130"/>
    </source>
</evidence>
<feature type="domain" description="6-phosphogluconate dehydrogenase NADP-binding" evidence="1">
    <location>
        <begin position="4"/>
        <end position="143"/>
    </location>
</feature>
<dbReference type="InterPro" id="IPR015814">
    <property type="entry name" value="Pgluconate_DH_NAD-bd_C"/>
</dbReference>
<gene>
    <name evidence="3" type="ORF">MOMUL_29600</name>
</gene>
<dbReference type="SUPFAM" id="SSF51735">
    <property type="entry name" value="NAD(P)-binding Rossmann-fold domains"/>
    <property type="match status" value="1"/>
</dbReference>
<comment type="caution">
    <text evidence="3">The sequence shown here is derived from an EMBL/GenBank/DDBJ whole genome shotgun (WGS) entry which is preliminary data.</text>
</comment>
<reference evidence="3 4" key="1">
    <citation type="submission" date="2016-02" db="EMBL/GenBank/DDBJ databases">
        <title>Genome sequence of Moorella mulderi DSM 14980.</title>
        <authorList>
            <person name="Poehlein A."/>
            <person name="Daniel R."/>
        </authorList>
    </citation>
    <scope>NUCLEOTIDE SEQUENCE [LARGE SCALE GENOMIC DNA]</scope>
    <source>
        <strain evidence="3 4">DSM 14980</strain>
    </source>
</reference>
<dbReference type="AlphaFoldDB" id="A0A151ASP5"/>
<sequence length="297" mass="31998">MKLKVGFIGFGEVGFAFSKGLKGAGLESIYAYDKEQDREPFSQLIQKRACLARVKLVANAEELVAESAIIICAVPSTASLQAAKEALGRLNGSKLYVDLTSSRPEVKKEIASMVTSTGASFVDAAIVAPVPQYGHKATMFASGSGSKAFRDALAPYGMDIRIVSTIPGQASLLKMLRSAFTKGLEALLLETMVAARKFNAEDVILNSIAETIDGAPFVKTVNRHICENAIHAKRRVHEMEDVAKVLKSAGVEPIVVEAAVRRLQWSANFNLKEHFQGEPPDSYKTVLAAIESLVGKE</sequence>
<dbReference type="PATRIC" id="fig|1122241.3.peg.3151"/>
<protein>
    <submittedName>
        <fullName evidence="3">Tartronate semialdehyde reductase</fullName>
    </submittedName>
</protein>
<feature type="domain" description="Phosphogluconate dehydrogenase NAD-binding putative C-terminal" evidence="2">
    <location>
        <begin position="195"/>
        <end position="265"/>
    </location>
</feature>
<name>A0A151ASP5_9FIRM</name>
<dbReference type="OrthoDB" id="4333at2"/>
<organism evidence="3 4">
    <name type="scientific">Moorella mulderi DSM 14980</name>
    <dbReference type="NCBI Taxonomy" id="1122241"/>
    <lineage>
        <taxon>Bacteria</taxon>
        <taxon>Bacillati</taxon>
        <taxon>Bacillota</taxon>
        <taxon>Clostridia</taxon>
        <taxon>Neomoorellales</taxon>
        <taxon>Neomoorellaceae</taxon>
        <taxon>Neomoorella</taxon>
    </lineage>
</organism>
<dbReference type="InterPro" id="IPR013328">
    <property type="entry name" value="6PGD_dom2"/>
</dbReference>
<evidence type="ECO:0000313" key="3">
    <source>
        <dbReference type="EMBL" id="KYH30678.1"/>
    </source>
</evidence>
<dbReference type="SUPFAM" id="SSF48179">
    <property type="entry name" value="6-phosphogluconate dehydrogenase C-terminal domain-like"/>
    <property type="match status" value="1"/>
</dbReference>
<dbReference type="PANTHER" id="PTHR43580">
    <property type="entry name" value="OXIDOREDUCTASE GLYR1-RELATED"/>
    <property type="match status" value="1"/>
</dbReference>
<dbReference type="PANTHER" id="PTHR43580:SF2">
    <property type="entry name" value="CYTOKINE-LIKE NUCLEAR FACTOR N-PAC"/>
    <property type="match status" value="1"/>
</dbReference>
<dbReference type="Pfam" id="PF03446">
    <property type="entry name" value="NAD_binding_2"/>
    <property type="match status" value="1"/>
</dbReference>
<keyword evidence="4" id="KW-1185">Reference proteome</keyword>
<dbReference type="InterPro" id="IPR051265">
    <property type="entry name" value="HIBADH-related_NP60_sf"/>
</dbReference>